<proteinExistence type="predicted"/>
<reference evidence="1 2" key="1">
    <citation type="submission" date="2014-03" db="EMBL/GenBank/DDBJ databases">
        <title>Draft genome of the hookworm Oesophagostomum dentatum.</title>
        <authorList>
            <person name="Mitreva M."/>
        </authorList>
    </citation>
    <scope>NUCLEOTIDE SEQUENCE [LARGE SCALE GENOMIC DNA]</scope>
    <source>
        <strain evidence="1 2">OD-Hann</strain>
    </source>
</reference>
<sequence length="182" mass="20577">MIVAAVVLVSVAVFGARLIFWREKRISALPELPYNLNVKSSNHLACICTDILTKNPIVWCIEDFNLLWNRNAATGNAHNSSKWSELIKNGMIPVIRNRPLQFRLEEILEYDLVVTIGTAKHVSDAVPGLPDNVGDLYSSQGGMVYKLIQLTQLSSLSATFKYEVKNRKKSIVKNIELLLFYW</sequence>
<protein>
    <submittedName>
        <fullName evidence="1">Uncharacterized protein</fullName>
    </submittedName>
</protein>
<organism evidence="1 2">
    <name type="scientific">Oesophagostomum dentatum</name>
    <name type="common">Nodular worm</name>
    <dbReference type="NCBI Taxonomy" id="61180"/>
    <lineage>
        <taxon>Eukaryota</taxon>
        <taxon>Metazoa</taxon>
        <taxon>Ecdysozoa</taxon>
        <taxon>Nematoda</taxon>
        <taxon>Chromadorea</taxon>
        <taxon>Rhabditida</taxon>
        <taxon>Rhabditina</taxon>
        <taxon>Rhabditomorpha</taxon>
        <taxon>Strongyloidea</taxon>
        <taxon>Strongylidae</taxon>
        <taxon>Oesophagostomum</taxon>
    </lineage>
</organism>
<dbReference type="Proteomes" id="UP000053660">
    <property type="component" value="Unassembled WGS sequence"/>
</dbReference>
<gene>
    <name evidence="1" type="ORF">OESDEN_04630</name>
</gene>
<dbReference type="AlphaFoldDB" id="A0A0B1TDS5"/>
<dbReference type="EMBL" id="KN549970">
    <property type="protein sequence ID" value="KHJ95424.1"/>
    <property type="molecule type" value="Genomic_DNA"/>
</dbReference>
<keyword evidence="2" id="KW-1185">Reference proteome</keyword>
<dbReference type="OrthoDB" id="5875632at2759"/>
<accession>A0A0B1TDS5</accession>
<name>A0A0B1TDS5_OESDE</name>
<evidence type="ECO:0000313" key="2">
    <source>
        <dbReference type="Proteomes" id="UP000053660"/>
    </source>
</evidence>
<evidence type="ECO:0000313" key="1">
    <source>
        <dbReference type="EMBL" id="KHJ95424.1"/>
    </source>
</evidence>